<comment type="caution">
    <text evidence="2">The sequence shown here is derived from an EMBL/GenBank/DDBJ whole genome shotgun (WGS) entry which is preliminary data.</text>
</comment>
<name>U7D7C8_9BACT</name>
<evidence type="ECO:0000259" key="1">
    <source>
        <dbReference type="Pfam" id="PF13462"/>
    </source>
</evidence>
<dbReference type="STRING" id="1313304.CALK_1270"/>
<dbReference type="OrthoDB" id="117402at2"/>
<accession>U7D7C8</accession>
<dbReference type="eggNOG" id="COG1651">
    <property type="taxonomic scope" value="Bacteria"/>
</dbReference>
<reference evidence="2 3" key="1">
    <citation type="journal article" date="2013" name="Environ. Microbiol.">
        <title>Genome analysis of Chitinivibrio alkaliphilus gen. nov., sp. nov., a novel extremely haloalkaliphilic anaerobic chitinolytic bacterium from the candidate phylum Termite Group 3.</title>
        <authorList>
            <person name="Sorokin D.Y."/>
            <person name="Gumerov V.M."/>
            <person name="Rakitin A.L."/>
            <person name="Beletsky A.V."/>
            <person name="Damste J.S."/>
            <person name="Muyzer G."/>
            <person name="Mardanov A.V."/>
            <person name="Ravin N.V."/>
        </authorList>
    </citation>
    <scope>NUCLEOTIDE SEQUENCE [LARGE SCALE GENOMIC DNA]</scope>
    <source>
        <strain evidence="2 3">ACht1</strain>
    </source>
</reference>
<evidence type="ECO:0000313" key="3">
    <source>
        <dbReference type="Proteomes" id="UP000017148"/>
    </source>
</evidence>
<dbReference type="Proteomes" id="UP000017148">
    <property type="component" value="Unassembled WGS sequence"/>
</dbReference>
<dbReference type="SUPFAM" id="SSF52833">
    <property type="entry name" value="Thioredoxin-like"/>
    <property type="match status" value="1"/>
</dbReference>
<dbReference type="AlphaFoldDB" id="U7D7C8"/>
<proteinExistence type="predicted"/>
<keyword evidence="3" id="KW-1185">Reference proteome</keyword>
<dbReference type="EMBL" id="ASJR01000009">
    <property type="protein sequence ID" value="ERP31823.1"/>
    <property type="molecule type" value="Genomic_DNA"/>
</dbReference>
<feature type="domain" description="Thioredoxin-like fold" evidence="1">
    <location>
        <begin position="104"/>
        <end position="257"/>
    </location>
</feature>
<organism evidence="2 3">
    <name type="scientific">Chitinivibrio alkaliphilus ACht1</name>
    <dbReference type="NCBI Taxonomy" id="1313304"/>
    <lineage>
        <taxon>Bacteria</taxon>
        <taxon>Pseudomonadati</taxon>
        <taxon>Fibrobacterota</taxon>
        <taxon>Chitinivibrionia</taxon>
        <taxon>Chitinivibrionales</taxon>
        <taxon>Chitinivibrionaceae</taxon>
        <taxon>Chitinivibrio</taxon>
    </lineage>
</organism>
<dbReference type="InterPro" id="IPR012336">
    <property type="entry name" value="Thioredoxin-like_fold"/>
</dbReference>
<sequence>MKMLCLVMLCLGNVLGDVWYPDSLSSRQQNVYDSVIATVAHPQNDGMLKSFLETDELARRLANYAAWQSHMNYPTEFVTRRVSDRISLFIPSDTVEKHSFSLPEYILGDPQEGVQVVVFVSSNCPHCKRYAIPLYEEIRQATGDAISYAALPINLIIADRGLIAAARMGFFWELFTAYGDIRGRIEDEELFDAVEDLGYSLSDFVHILDAEEQKISAEIERNRTQAESAGLEFVPTFFINGREYTGAMDSRWILDYIDFISER</sequence>
<dbReference type="RefSeq" id="WP_022636742.1">
    <property type="nucleotide sequence ID" value="NZ_ASJR01000009.1"/>
</dbReference>
<dbReference type="Pfam" id="PF13462">
    <property type="entry name" value="Thioredoxin_4"/>
    <property type="match status" value="1"/>
</dbReference>
<protein>
    <submittedName>
        <fullName evidence="2">Thioredoxin-like domain protein</fullName>
    </submittedName>
</protein>
<gene>
    <name evidence="2" type="ORF">CALK_1270</name>
</gene>
<evidence type="ECO:0000313" key="2">
    <source>
        <dbReference type="EMBL" id="ERP31823.1"/>
    </source>
</evidence>
<dbReference type="Gene3D" id="3.40.30.10">
    <property type="entry name" value="Glutaredoxin"/>
    <property type="match status" value="1"/>
</dbReference>
<dbReference type="InterPro" id="IPR036249">
    <property type="entry name" value="Thioredoxin-like_sf"/>
</dbReference>